<dbReference type="InterPro" id="IPR043976">
    <property type="entry name" value="GOLGA_cons_dom"/>
</dbReference>
<name>A0A2I2ZC94_GORGO</name>
<keyword evidence="1" id="KW-0175">Coiled coil</keyword>
<accession>A0A2I2ZC94</accession>
<feature type="compositionally biased region" description="Basic and acidic residues" evidence="2">
    <location>
        <begin position="89"/>
        <end position="101"/>
    </location>
</feature>
<reference evidence="4" key="3">
    <citation type="submission" date="2025-08" db="UniProtKB">
        <authorList>
            <consortium name="Ensembl"/>
        </authorList>
    </citation>
    <scope>IDENTIFICATION</scope>
</reference>
<evidence type="ECO:0000313" key="4">
    <source>
        <dbReference type="Ensembl" id="ENSGGOP00000044691.1"/>
    </source>
</evidence>
<evidence type="ECO:0000256" key="1">
    <source>
        <dbReference type="ARBA" id="ARBA00023054"/>
    </source>
</evidence>
<dbReference type="PANTHER" id="PTHR10881">
    <property type="entry name" value="GOLGIN SUBFAMILY A MEMBER-RELATED"/>
    <property type="match status" value="1"/>
</dbReference>
<feature type="compositionally biased region" description="Basic and acidic residues" evidence="2">
    <location>
        <begin position="124"/>
        <end position="141"/>
    </location>
</feature>
<organism evidence="4 5">
    <name type="scientific">Gorilla gorilla gorilla</name>
    <name type="common">Western lowland gorilla</name>
    <dbReference type="NCBI Taxonomy" id="9595"/>
    <lineage>
        <taxon>Eukaryota</taxon>
        <taxon>Metazoa</taxon>
        <taxon>Chordata</taxon>
        <taxon>Craniata</taxon>
        <taxon>Vertebrata</taxon>
        <taxon>Euteleostomi</taxon>
        <taxon>Mammalia</taxon>
        <taxon>Eutheria</taxon>
        <taxon>Euarchontoglires</taxon>
        <taxon>Primates</taxon>
        <taxon>Haplorrhini</taxon>
        <taxon>Catarrhini</taxon>
        <taxon>Hominidae</taxon>
        <taxon>Gorilla</taxon>
    </lineage>
</organism>
<dbReference type="InParanoid" id="A0A2I2ZC94"/>
<protein>
    <recommendedName>
        <fullName evidence="3">Golgin subfamily A conserved domain-containing protein</fullName>
    </recommendedName>
</protein>
<keyword evidence="5" id="KW-1185">Reference proteome</keyword>
<dbReference type="Bgee" id="ENSGGOG00000039032">
    <property type="expression patterns" value="Expressed in testis and 3 other cell types or tissues"/>
</dbReference>
<feature type="domain" description="Golgin subfamily A conserved" evidence="3">
    <location>
        <begin position="13"/>
        <end position="132"/>
    </location>
</feature>
<dbReference type="PANTHER" id="PTHR10881:SF46">
    <property type="entry name" value="GOLGIN SUBFAMILY A MEMBER 2"/>
    <property type="match status" value="1"/>
</dbReference>
<dbReference type="GO" id="GO:0005794">
    <property type="term" value="C:Golgi apparatus"/>
    <property type="evidence" value="ECO:0007669"/>
    <property type="project" value="InterPro"/>
</dbReference>
<dbReference type="AlphaFoldDB" id="A0A2I2ZC94"/>
<dbReference type="InterPro" id="IPR024858">
    <property type="entry name" value="GOLGA"/>
</dbReference>
<evidence type="ECO:0000313" key="5">
    <source>
        <dbReference type="Proteomes" id="UP000001519"/>
    </source>
</evidence>
<dbReference type="EMBL" id="CABD030097837">
    <property type="status" value="NOT_ANNOTATED_CDS"/>
    <property type="molecule type" value="Genomic_DNA"/>
</dbReference>
<proteinExistence type="predicted"/>
<dbReference type="STRING" id="9593.ENSGGOP00000044691"/>
<evidence type="ECO:0000256" key="2">
    <source>
        <dbReference type="SAM" id="MobiDB-lite"/>
    </source>
</evidence>
<dbReference type="Proteomes" id="UP000001519">
    <property type="component" value="Chromosome 15"/>
</dbReference>
<dbReference type="OMA" id="QTRLMDQ"/>
<feature type="region of interest" description="Disordered" evidence="2">
    <location>
        <begin position="86"/>
        <end position="141"/>
    </location>
</feature>
<reference evidence="4 5" key="2">
    <citation type="journal article" date="2012" name="Nature">
        <title>Insights into hominid evolution from the gorilla genome sequence.</title>
        <authorList>
            <person name="Scally A."/>
            <person name="Dutheil J.Y."/>
            <person name="Hillier L.W."/>
            <person name="Jordan G.E."/>
            <person name="Goodhead I."/>
            <person name="Herrero J."/>
            <person name="Hobolth A."/>
            <person name="Lappalainen T."/>
            <person name="Mailund T."/>
            <person name="Marques-Bonet T."/>
            <person name="McCarthy S."/>
            <person name="Montgomery S.H."/>
            <person name="Schwalie P.C."/>
            <person name="Tang Y.A."/>
            <person name="Ward M.C."/>
            <person name="Xue Y."/>
            <person name="Yngvadottir B."/>
            <person name="Alkan C."/>
            <person name="Andersen L.N."/>
            <person name="Ayub Q."/>
            <person name="Ball E.V."/>
            <person name="Beal K."/>
            <person name="Bradley B.J."/>
            <person name="Chen Y."/>
            <person name="Clee C.M."/>
            <person name="Fitzgerald S."/>
            <person name="Graves T.A."/>
            <person name="Gu Y."/>
            <person name="Heath P."/>
            <person name="Heger A."/>
            <person name="Karakoc E."/>
            <person name="Kolb-Kokocinski A."/>
            <person name="Laird G.K."/>
            <person name="Lunter G."/>
            <person name="Meader S."/>
            <person name="Mort M."/>
            <person name="Mullikin J.C."/>
            <person name="Munch K."/>
            <person name="O'Connor T.D."/>
            <person name="Phillips A.D."/>
            <person name="Prado-Martinez J."/>
            <person name="Rogers A.S."/>
            <person name="Sajjadian S."/>
            <person name="Schmidt D."/>
            <person name="Shaw K."/>
            <person name="Simpson J.T."/>
            <person name="Stenson P.D."/>
            <person name="Turner D.J."/>
            <person name="Vigilant L."/>
            <person name="Vilella A.J."/>
            <person name="Whitener W."/>
            <person name="Zhu B."/>
            <person name="Cooper D.N."/>
            <person name="de Jong P."/>
            <person name="Dermitzakis E.T."/>
            <person name="Eichler E.E."/>
            <person name="Flicek P."/>
            <person name="Goldman N."/>
            <person name="Mundy N.I."/>
            <person name="Ning Z."/>
            <person name="Odom D.T."/>
            <person name="Ponting C.P."/>
            <person name="Quail M.A."/>
            <person name="Ryder O.A."/>
            <person name="Searle S.M."/>
            <person name="Warren W.C."/>
            <person name="Wilson R.K."/>
            <person name="Schierup M.H."/>
            <person name="Rogers J."/>
            <person name="Tyler-Smith C."/>
            <person name="Durbin R."/>
        </authorList>
    </citation>
    <scope>NUCLEOTIDE SEQUENCE [LARGE SCALE GENOMIC DNA]</scope>
</reference>
<reference evidence="4" key="4">
    <citation type="submission" date="2025-09" db="UniProtKB">
        <authorList>
            <consortium name="Ensembl"/>
        </authorList>
    </citation>
    <scope>IDENTIFICATION</scope>
</reference>
<sequence length="141" mass="15944">MGQPPHALMPRVFQQVELKSQEAQSLQQQRGQYLGHLQQYVATYQQQVAAYQQLTSEKEALHRQLLLQTRLMDQLQQQEAQGKAVAEMARQELKETQEHLEATSQQNQQLQAQLSLMALPGEGTGHHSEEEERAPGGKGDC</sequence>
<dbReference type="GeneTree" id="ENSGT00530000062932"/>
<evidence type="ECO:0000259" key="3">
    <source>
        <dbReference type="Pfam" id="PF15070"/>
    </source>
</evidence>
<dbReference type="Pfam" id="PF15070">
    <property type="entry name" value="GOLGA2L5"/>
    <property type="match status" value="1"/>
</dbReference>
<reference evidence="5" key="1">
    <citation type="submission" date="2011-05" db="EMBL/GenBank/DDBJ databases">
        <title>Insights into the evolution of the great apes provided by the gorilla genome.</title>
        <authorList>
            <person name="Scally A."/>
        </authorList>
    </citation>
    <scope>NUCLEOTIDE SEQUENCE [LARGE SCALE GENOMIC DNA]</scope>
</reference>
<dbReference type="Ensembl" id="ENSGGOT00000064668.1">
    <property type="protein sequence ID" value="ENSGGOP00000044691.1"/>
    <property type="gene ID" value="ENSGGOG00000039032.1"/>
</dbReference>
<feature type="compositionally biased region" description="Low complexity" evidence="2">
    <location>
        <begin position="104"/>
        <end position="121"/>
    </location>
</feature>